<dbReference type="NCBIfam" id="TIGR01479">
    <property type="entry name" value="GMP_PMI"/>
    <property type="match status" value="1"/>
</dbReference>
<dbReference type="AlphaFoldDB" id="A0A511USB4"/>
<organism evidence="13 14">
    <name type="scientific">Halovibrio variabilis</name>
    <dbReference type="NCBI Taxonomy" id="31910"/>
    <lineage>
        <taxon>Bacteria</taxon>
        <taxon>Pseudomonadati</taxon>
        <taxon>Pseudomonadota</taxon>
        <taxon>Gammaproteobacteria</taxon>
        <taxon>Oceanospirillales</taxon>
        <taxon>Halomonadaceae</taxon>
        <taxon>Halovibrio</taxon>
    </lineage>
</organism>
<comment type="pathway">
    <text evidence="1">Nucleotide-sugar biosynthesis; GDP-alpha-D-mannose biosynthesis; GDP-alpha-D-mannose from alpha-D-mannose 1-phosphate (GTP route): step 1/1.</text>
</comment>
<accession>A0A511USB4</accession>
<feature type="domain" description="MannoseP isomerase/GMP-like beta-helix" evidence="12">
    <location>
        <begin position="295"/>
        <end position="343"/>
    </location>
</feature>
<dbReference type="EC" id="2.7.7.13" evidence="3"/>
<evidence type="ECO:0000259" key="11">
    <source>
        <dbReference type="Pfam" id="PF01050"/>
    </source>
</evidence>
<evidence type="ECO:0000256" key="5">
    <source>
        <dbReference type="ARBA" id="ARBA00022695"/>
    </source>
</evidence>
<dbReference type="InterPro" id="IPR005835">
    <property type="entry name" value="NTP_transferase_dom"/>
</dbReference>
<dbReference type="InterPro" id="IPR049577">
    <property type="entry name" value="GMPP_N"/>
</dbReference>
<keyword evidence="7" id="KW-0342">GTP-binding</keyword>
<dbReference type="SUPFAM" id="SSF51182">
    <property type="entry name" value="RmlC-like cupins"/>
    <property type="match status" value="1"/>
</dbReference>
<keyword evidence="4 13" id="KW-0808">Transferase</keyword>
<dbReference type="Gene3D" id="2.60.120.10">
    <property type="entry name" value="Jelly Rolls"/>
    <property type="match status" value="1"/>
</dbReference>
<feature type="domain" description="Nucleotidyl transferase" evidence="10">
    <location>
        <begin position="4"/>
        <end position="277"/>
    </location>
</feature>
<dbReference type="OrthoDB" id="9806359at2"/>
<dbReference type="Proteomes" id="UP000321303">
    <property type="component" value="Unassembled WGS sequence"/>
</dbReference>
<dbReference type="Pfam" id="PF01050">
    <property type="entry name" value="MannoseP_isomer"/>
    <property type="match status" value="1"/>
</dbReference>
<dbReference type="CDD" id="cd02509">
    <property type="entry name" value="GDP-M1P_Guanylyltransferase"/>
    <property type="match status" value="1"/>
</dbReference>
<dbReference type="FunFam" id="2.60.120.10:FF:000032">
    <property type="entry name" value="Mannose-1-phosphate guanylyltransferase/mannose-6-phosphate isomerase"/>
    <property type="match status" value="1"/>
</dbReference>
<proteinExistence type="inferred from homology"/>
<keyword evidence="6" id="KW-0547">Nucleotide-binding</keyword>
<comment type="similarity">
    <text evidence="2 9">Belongs to the mannose-6-phosphate isomerase type 2 family.</text>
</comment>
<evidence type="ECO:0000256" key="7">
    <source>
        <dbReference type="ARBA" id="ARBA00023134"/>
    </source>
</evidence>
<dbReference type="InterPro" id="IPR001538">
    <property type="entry name" value="Man6P_isomerase-2_C"/>
</dbReference>
<dbReference type="GO" id="GO:0004475">
    <property type="term" value="F:mannose-1-phosphate guanylyltransferase (GTP) activity"/>
    <property type="evidence" value="ECO:0007669"/>
    <property type="project" value="UniProtKB-EC"/>
</dbReference>
<evidence type="ECO:0000256" key="3">
    <source>
        <dbReference type="ARBA" id="ARBA00012387"/>
    </source>
</evidence>
<name>A0A511USB4_9GAMM</name>
<dbReference type="PANTHER" id="PTHR46390:SF1">
    <property type="entry name" value="MANNOSE-1-PHOSPHATE GUANYLYLTRANSFERASE"/>
    <property type="match status" value="1"/>
</dbReference>
<dbReference type="InterPro" id="IPR054566">
    <property type="entry name" value="ManC/GMP-like_b-helix"/>
</dbReference>
<evidence type="ECO:0000313" key="14">
    <source>
        <dbReference type="Proteomes" id="UP000321303"/>
    </source>
</evidence>
<evidence type="ECO:0000256" key="1">
    <source>
        <dbReference type="ARBA" id="ARBA00004823"/>
    </source>
</evidence>
<sequence length="469" mass="51346">MIQPVILSGGSGTRLWPLSREQMPKQFLSLTASQSLLQQTLSRLVGVTTAVPLLMGHHSHRFLMAEQLREMEQAATLVLEPEGRNTAPAIACAALLARQSGDDPLLLVLPADHVIGDVQAFQYSVSLAVPLAEAGYLVTFGVVPTQPETGYGYIACGDPLEGGHRLAAFIEKPDARRAAELVENGGYLWNSGMFLLPASRYLAELERLNPSMLEACKAAVSGAHRDLDFLRLDEAAFRRCPADSIDYAVMEHCDHAAVVPLAAQWSDIGSFDSLWATLEPDAAGNATKGDTWLTDTQDSLVFAEHRLVATLGVQNHIVVETSDSVLVAHRDQAQQVKQLVAALSQAGRSEPVAAPLVQRPWGSFQAMDRGARYQVKHITVKPGGRLSLQRHHHRAEHWVVVRGTAQVTLEEQRFLVTENQSTYIPIGALHRLENTGKIPLELIEVQSGSYLGEDDIERLDDVYARDNNE</sequence>
<evidence type="ECO:0000256" key="4">
    <source>
        <dbReference type="ARBA" id="ARBA00022679"/>
    </source>
</evidence>
<dbReference type="UniPathway" id="UPA00126">
    <property type="reaction ID" value="UER00930"/>
</dbReference>
<evidence type="ECO:0000313" key="13">
    <source>
        <dbReference type="EMBL" id="GEN28363.1"/>
    </source>
</evidence>
<dbReference type="GO" id="GO:0000271">
    <property type="term" value="P:polysaccharide biosynthetic process"/>
    <property type="evidence" value="ECO:0007669"/>
    <property type="project" value="InterPro"/>
</dbReference>
<evidence type="ECO:0000259" key="12">
    <source>
        <dbReference type="Pfam" id="PF22640"/>
    </source>
</evidence>
<dbReference type="CDD" id="cd02213">
    <property type="entry name" value="cupin_PMI_typeII_C"/>
    <property type="match status" value="1"/>
</dbReference>
<gene>
    <name evidence="13" type="primary">manC</name>
    <name evidence="13" type="ORF">HVA01_20090</name>
</gene>
<dbReference type="GO" id="GO:0005525">
    <property type="term" value="F:GTP binding"/>
    <property type="evidence" value="ECO:0007669"/>
    <property type="project" value="UniProtKB-KW"/>
</dbReference>
<dbReference type="GO" id="GO:0009298">
    <property type="term" value="P:GDP-mannose biosynthetic process"/>
    <property type="evidence" value="ECO:0007669"/>
    <property type="project" value="UniProtKB-UniPathway"/>
</dbReference>
<dbReference type="InterPro" id="IPR011051">
    <property type="entry name" value="RmlC_Cupin_sf"/>
</dbReference>
<dbReference type="EMBL" id="BJXV01000010">
    <property type="protein sequence ID" value="GEN28363.1"/>
    <property type="molecule type" value="Genomic_DNA"/>
</dbReference>
<dbReference type="FunFam" id="3.90.550.10:FF:000046">
    <property type="entry name" value="Mannose-1-phosphate guanylyltransferase (GDP)"/>
    <property type="match status" value="1"/>
</dbReference>
<dbReference type="Pfam" id="PF00483">
    <property type="entry name" value="NTP_transferase"/>
    <property type="match status" value="1"/>
</dbReference>
<feature type="domain" description="Mannose-6-phosphate isomerase type II C-terminal" evidence="11">
    <location>
        <begin position="356"/>
        <end position="461"/>
    </location>
</feature>
<dbReference type="SUPFAM" id="SSF53448">
    <property type="entry name" value="Nucleotide-diphospho-sugar transferases"/>
    <property type="match status" value="1"/>
</dbReference>
<dbReference type="InterPro" id="IPR029044">
    <property type="entry name" value="Nucleotide-diphossugar_trans"/>
</dbReference>
<dbReference type="PANTHER" id="PTHR46390">
    <property type="entry name" value="MANNOSE-1-PHOSPHATE GUANYLYLTRANSFERASE"/>
    <property type="match status" value="1"/>
</dbReference>
<keyword evidence="14" id="KW-1185">Reference proteome</keyword>
<dbReference type="InterPro" id="IPR006375">
    <property type="entry name" value="Man1P_GuaTrfase/Man6P_Isoase"/>
</dbReference>
<dbReference type="RefSeq" id="WP_146875251.1">
    <property type="nucleotide sequence ID" value="NZ_BJXV01000010.1"/>
</dbReference>
<comment type="catalytic activity">
    <reaction evidence="8">
        <text>alpha-D-mannose 1-phosphate + GTP + H(+) = GDP-alpha-D-mannose + diphosphate</text>
        <dbReference type="Rhea" id="RHEA:15229"/>
        <dbReference type="ChEBI" id="CHEBI:15378"/>
        <dbReference type="ChEBI" id="CHEBI:33019"/>
        <dbReference type="ChEBI" id="CHEBI:37565"/>
        <dbReference type="ChEBI" id="CHEBI:57527"/>
        <dbReference type="ChEBI" id="CHEBI:58409"/>
        <dbReference type="EC" id="2.7.7.13"/>
    </reaction>
</comment>
<dbReference type="InterPro" id="IPR014710">
    <property type="entry name" value="RmlC-like_jellyroll"/>
</dbReference>
<dbReference type="Pfam" id="PF22640">
    <property type="entry name" value="ManC_GMP_beta-helix"/>
    <property type="match status" value="1"/>
</dbReference>
<evidence type="ECO:0000256" key="6">
    <source>
        <dbReference type="ARBA" id="ARBA00022741"/>
    </source>
</evidence>
<reference evidence="13 14" key="1">
    <citation type="submission" date="2019-07" db="EMBL/GenBank/DDBJ databases">
        <title>Whole genome shotgun sequence of Halomonas variabilis NBRC 102410.</title>
        <authorList>
            <person name="Hosoyama A."/>
            <person name="Uohara A."/>
            <person name="Ohji S."/>
            <person name="Ichikawa N."/>
        </authorList>
    </citation>
    <scope>NUCLEOTIDE SEQUENCE [LARGE SCALE GENOMIC DNA]</scope>
    <source>
        <strain evidence="13 14">NBRC 102410</strain>
    </source>
</reference>
<comment type="caution">
    <text evidence="13">The sequence shown here is derived from an EMBL/GenBank/DDBJ whole genome shotgun (WGS) entry which is preliminary data.</text>
</comment>
<dbReference type="InterPro" id="IPR051161">
    <property type="entry name" value="Mannose-6P_isomerase_type2"/>
</dbReference>
<evidence type="ECO:0000256" key="2">
    <source>
        <dbReference type="ARBA" id="ARBA00006115"/>
    </source>
</evidence>
<keyword evidence="5 13" id="KW-0548">Nucleotidyltransferase</keyword>
<evidence type="ECO:0000256" key="8">
    <source>
        <dbReference type="ARBA" id="ARBA00047343"/>
    </source>
</evidence>
<evidence type="ECO:0000259" key="10">
    <source>
        <dbReference type="Pfam" id="PF00483"/>
    </source>
</evidence>
<dbReference type="Gene3D" id="3.90.550.10">
    <property type="entry name" value="Spore Coat Polysaccharide Biosynthesis Protein SpsA, Chain A"/>
    <property type="match status" value="1"/>
</dbReference>
<protein>
    <recommendedName>
        <fullName evidence="3">mannose-1-phosphate guanylyltransferase</fullName>
        <ecNumber evidence="3">2.7.7.13</ecNumber>
    </recommendedName>
</protein>
<evidence type="ECO:0000256" key="9">
    <source>
        <dbReference type="RuleBase" id="RU004190"/>
    </source>
</evidence>